<dbReference type="SUPFAM" id="SSF55781">
    <property type="entry name" value="GAF domain-like"/>
    <property type="match status" value="1"/>
</dbReference>
<sequence>MNEEERLQELLDYKILDTEPDSDLDELVEIASAICDTPISLITLIDDKRQWFKAKKGIEVEETDRNDAFCRYSFDKPHEVLVVEDSLKDNRFNTNPLVLGDPNIRFYAGAPLITPKGNVMGNLCILDKQPRKITRSQQRALQLLAKKTMDNLNNRKKVLEQDKTIEANISRLKKLTNQAPGTIYQFEMSPQGHYRFTFISEGIHEVHPILAPDILKSDANKIFEAVHPADLDFVLESIRISAEELSLWDIEFRVLLDGRTSWQRGISRPEKLVDGTIVWYGMFQNINRIKEYEQALEQISFDISHILRRPITTIQGLTDIIQQEKLDEKAFKKYSALIKEVSEELDVFTRRLHTTYAEKHKRIGRR</sequence>
<comment type="catalytic activity">
    <reaction evidence="1">
        <text>ATP + protein L-histidine = ADP + protein N-phospho-L-histidine.</text>
        <dbReference type="EC" id="2.7.13.3"/>
    </reaction>
</comment>
<dbReference type="PANTHER" id="PTHR43102">
    <property type="entry name" value="SLR1143 PROTEIN"/>
    <property type="match status" value="1"/>
</dbReference>
<evidence type="ECO:0000313" key="5">
    <source>
        <dbReference type="Proteomes" id="UP001262889"/>
    </source>
</evidence>
<gene>
    <name evidence="4" type="ORF">RM553_14865</name>
</gene>
<name>A0ABU3CCS8_9FLAO</name>
<evidence type="ECO:0000256" key="2">
    <source>
        <dbReference type="ARBA" id="ARBA00012438"/>
    </source>
</evidence>
<organism evidence="4 5">
    <name type="scientific">Autumnicola tepida</name>
    <dbReference type="NCBI Taxonomy" id="3075595"/>
    <lineage>
        <taxon>Bacteria</taxon>
        <taxon>Pseudomonadati</taxon>
        <taxon>Bacteroidota</taxon>
        <taxon>Flavobacteriia</taxon>
        <taxon>Flavobacteriales</taxon>
        <taxon>Flavobacteriaceae</taxon>
        <taxon>Autumnicola</taxon>
    </lineage>
</organism>
<accession>A0ABU3CCS8</accession>
<keyword evidence="5" id="KW-1185">Reference proteome</keyword>
<dbReference type="InterPro" id="IPR029016">
    <property type="entry name" value="GAF-like_dom_sf"/>
</dbReference>
<proteinExistence type="predicted"/>
<feature type="domain" description="GAF" evidence="3">
    <location>
        <begin position="24"/>
        <end position="146"/>
    </location>
</feature>
<dbReference type="InterPro" id="IPR035965">
    <property type="entry name" value="PAS-like_dom_sf"/>
</dbReference>
<dbReference type="RefSeq" id="WP_311535734.1">
    <property type="nucleotide sequence ID" value="NZ_JAVRHQ010000021.1"/>
</dbReference>
<evidence type="ECO:0000259" key="3">
    <source>
        <dbReference type="Pfam" id="PF01590"/>
    </source>
</evidence>
<dbReference type="Gene3D" id="3.30.450.20">
    <property type="entry name" value="PAS domain"/>
    <property type="match status" value="1"/>
</dbReference>
<dbReference type="SUPFAM" id="SSF55785">
    <property type="entry name" value="PYP-like sensor domain (PAS domain)"/>
    <property type="match status" value="1"/>
</dbReference>
<dbReference type="EMBL" id="JAVRHQ010000021">
    <property type="protein sequence ID" value="MDT0644116.1"/>
    <property type="molecule type" value="Genomic_DNA"/>
</dbReference>
<dbReference type="Pfam" id="PF01590">
    <property type="entry name" value="GAF"/>
    <property type="match status" value="1"/>
</dbReference>
<dbReference type="CDD" id="cd00082">
    <property type="entry name" value="HisKA"/>
    <property type="match status" value="1"/>
</dbReference>
<dbReference type="PANTHER" id="PTHR43102:SF2">
    <property type="entry name" value="GAF DOMAIN-CONTAINING PROTEIN"/>
    <property type="match status" value="1"/>
</dbReference>
<dbReference type="InterPro" id="IPR003661">
    <property type="entry name" value="HisK_dim/P_dom"/>
</dbReference>
<comment type="caution">
    <text evidence="4">The sequence shown here is derived from an EMBL/GenBank/DDBJ whole genome shotgun (WGS) entry which is preliminary data.</text>
</comment>
<dbReference type="InterPro" id="IPR036097">
    <property type="entry name" value="HisK_dim/P_sf"/>
</dbReference>
<reference evidence="4 5" key="1">
    <citation type="submission" date="2023-09" db="EMBL/GenBank/DDBJ databases">
        <authorList>
            <person name="Rey-Velasco X."/>
        </authorList>
    </citation>
    <scope>NUCLEOTIDE SEQUENCE [LARGE SCALE GENOMIC DNA]</scope>
    <source>
        <strain evidence="4 5">F363</strain>
    </source>
</reference>
<dbReference type="InterPro" id="IPR003018">
    <property type="entry name" value="GAF"/>
</dbReference>
<evidence type="ECO:0000313" key="4">
    <source>
        <dbReference type="EMBL" id="MDT0644116.1"/>
    </source>
</evidence>
<protein>
    <recommendedName>
        <fullName evidence="2">histidine kinase</fullName>
        <ecNumber evidence="2">2.7.13.3</ecNumber>
    </recommendedName>
</protein>
<dbReference type="Gene3D" id="3.30.450.40">
    <property type="match status" value="1"/>
</dbReference>
<evidence type="ECO:0000256" key="1">
    <source>
        <dbReference type="ARBA" id="ARBA00000085"/>
    </source>
</evidence>
<dbReference type="SUPFAM" id="SSF47384">
    <property type="entry name" value="Homodimeric domain of signal transducing histidine kinase"/>
    <property type="match status" value="1"/>
</dbReference>
<dbReference type="Gene3D" id="1.10.287.130">
    <property type="match status" value="1"/>
</dbReference>
<dbReference type="EC" id="2.7.13.3" evidence="2"/>
<dbReference type="Proteomes" id="UP001262889">
    <property type="component" value="Unassembled WGS sequence"/>
</dbReference>